<gene>
    <name evidence="1" type="ORF">ASPWEDRAFT_39788</name>
</gene>
<sequence>MDKAAKRLEMREVVALHPEFFGGKGGCGCVEKGAFAGSARCGEYGAVRYVDKGSGPGPRAEDCDEVRRVKFLCCGCVVEFRKLVEDWDGNVNMVGADHERHQVRWVMNLIDGVEHVILTEEHLNVLLLNKTRFLINFNYSLFCEESSRLKTGQHWVEDKMDMSDG</sequence>
<dbReference type="EMBL" id="KV878212">
    <property type="protein sequence ID" value="OJJ34712.1"/>
    <property type="molecule type" value="Genomic_DNA"/>
</dbReference>
<keyword evidence="2" id="KW-1185">Reference proteome</keyword>
<protein>
    <submittedName>
        <fullName evidence="1">Uncharacterized protein</fullName>
    </submittedName>
</protein>
<dbReference type="GeneID" id="63751031"/>
<dbReference type="AlphaFoldDB" id="A0A1L9RIF5"/>
<evidence type="ECO:0000313" key="2">
    <source>
        <dbReference type="Proteomes" id="UP000184383"/>
    </source>
</evidence>
<accession>A0A1L9RIF5</accession>
<dbReference type="Proteomes" id="UP000184383">
    <property type="component" value="Unassembled WGS sequence"/>
</dbReference>
<dbReference type="RefSeq" id="XP_040688388.1">
    <property type="nucleotide sequence ID" value="XM_040835183.1"/>
</dbReference>
<name>A0A1L9RIF5_ASPWE</name>
<proteinExistence type="predicted"/>
<reference evidence="2" key="1">
    <citation type="journal article" date="2017" name="Genome Biol.">
        <title>Comparative genomics reveals high biological diversity and specific adaptations in the industrially and medically important fungal genus Aspergillus.</title>
        <authorList>
            <person name="de Vries R.P."/>
            <person name="Riley R."/>
            <person name="Wiebenga A."/>
            <person name="Aguilar-Osorio G."/>
            <person name="Amillis S."/>
            <person name="Uchima C.A."/>
            <person name="Anderluh G."/>
            <person name="Asadollahi M."/>
            <person name="Askin M."/>
            <person name="Barry K."/>
            <person name="Battaglia E."/>
            <person name="Bayram O."/>
            <person name="Benocci T."/>
            <person name="Braus-Stromeyer S.A."/>
            <person name="Caldana C."/>
            <person name="Canovas D."/>
            <person name="Cerqueira G.C."/>
            <person name="Chen F."/>
            <person name="Chen W."/>
            <person name="Choi C."/>
            <person name="Clum A."/>
            <person name="Dos Santos R.A."/>
            <person name="Damasio A.R."/>
            <person name="Diallinas G."/>
            <person name="Emri T."/>
            <person name="Fekete E."/>
            <person name="Flipphi M."/>
            <person name="Freyberg S."/>
            <person name="Gallo A."/>
            <person name="Gournas C."/>
            <person name="Habgood R."/>
            <person name="Hainaut M."/>
            <person name="Harispe M.L."/>
            <person name="Henrissat B."/>
            <person name="Hilden K.S."/>
            <person name="Hope R."/>
            <person name="Hossain A."/>
            <person name="Karabika E."/>
            <person name="Karaffa L."/>
            <person name="Karanyi Z."/>
            <person name="Krasevec N."/>
            <person name="Kuo A."/>
            <person name="Kusch H."/>
            <person name="LaButti K."/>
            <person name="Lagendijk E.L."/>
            <person name="Lapidus A."/>
            <person name="Levasseur A."/>
            <person name="Lindquist E."/>
            <person name="Lipzen A."/>
            <person name="Logrieco A.F."/>
            <person name="MacCabe A."/>
            <person name="Maekelae M.R."/>
            <person name="Malavazi I."/>
            <person name="Melin P."/>
            <person name="Meyer V."/>
            <person name="Mielnichuk N."/>
            <person name="Miskei M."/>
            <person name="Molnar A.P."/>
            <person name="Mule G."/>
            <person name="Ngan C.Y."/>
            <person name="Orejas M."/>
            <person name="Orosz E."/>
            <person name="Ouedraogo J.P."/>
            <person name="Overkamp K.M."/>
            <person name="Park H.-S."/>
            <person name="Perrone G."/>
            <person name="Piumi F."/>
            <person name="Punt P.J."/>
            <person name="Ram A.F."/>
            <person name="Ramon A."/>
            <person name="Rauscher S."/>
            <person name="Record E."/>
            <person name="Riano-Pachon D.M."/>
            <person name="Robert V."/>
            <person name="Roehrig J."/>
            <person name="Ruller R."/>
            <person name="Salamov A."/>
            <person name="Salih N.S."/>
            <person name="Samson R.A."/>
            <person name="Sandor E."/>
            <person name="Sanguinetti M."/>
            <person name="Schuetze T."/>
            <person name="Sepcic K."/>
            <person name="Shelest E."/>
            <person name="Sherlock G."/>
            <person name="Sophianopoulou V."/>
            <person name="Squina F.M."/>
            <person name="Sun H."/>
            <person name="Susca A."/>
            <person name="Todd R.B."/>
            <person name="Tsang A."/>
            <person name="Unkles S.E."/>
            <person name="van de Wiele N."/>
            <person name="van Rossen-Uffink D."/>
            <person name="Oliveira J.V."/>
            <person name="Vesth T.C."/>
            <person name="Visser J."/>
            <person name="Yu J.-H."/>
            <person name="Zhou M."/>
            <person name="Andersen M.R."/>
            <person name="Archer D.B."/>
            <person name="Baker S.E."/>
            <person name="Benoit I."/>
            <person name="Brakhage A.A."/>
            <person name="Braus G.H."/>
            <person name="Fischer R."/>
            <person name="Frisvad J.C."/>
            <person name="Goldman G.H."/>
            <person name="Houbraken J."/>
            <person name="Oakley B."/>
            <person name="Pocsi I."/>
            <person name="Scazzocchio C."/>
            <person name="Seiboth B."/>
            <person name="vanKuyk P.A."/>
            <person name="Wortman J."/>
            <person name="Dyer P.S."/>
            <person name="Grigoriev I.V."/>
        </authorList>
    </citation>
    <scope>NUCLEOTIDE SEQUENCE [LARGE SCALE GENOMIC DNA]</scope>
    <source>
        <strain evidence="2">DTO 134E9</strain>
    </source>
</reference>
<evidence type="ECO:0000313" key="1">
    <source>
        <dbReference type="EMBL" id="OJJ34712.1"/>
    </source>
</evidence>
<dbReference type="VEuPathDB" id="FungiDB:ASPWEDRAFT_39788"/>
<organism evidence="1 2">
    <name type="scientific">Aspergillus wentii DTO 134E9</name>
    <dbReference type="NCBI Taxonomy" id="1073089"/>
    <lineage>
        <taxon>Eukaryota</taxon>
        <taxon>Fungi</taxon>
        <taxon>Dikarya</taxon>
        <taxon>Ascomycota</taxon>
        <taxon>Pezizomycotina</taxon>
        <taxon>Eurotiomycetes</taxon>
        <taxon>Eurotiomycetidae</taxon>
        <taxon>Eurotiales</taxon>
        <taxon>Aspergillaceae</taxon>
        <taxon>Aspergillus</taxon>
        <taxon>Aspergillus subgen. Cremei</taxon>
    </lineage>
</organism>